<dbReference type="RefSeq" id="WP_272209236.1">
    <property type="nucleotide sequence ID" value="NZ_JAQOMV010000031.1"/>
</dbReference>
<dbReference type="Gene3D" id="3.40.50.720">
    <property type="entry name" value="NAD(P)-binding Rossmann-like Domain"/>
    <property type="match status" value="1"/>
</dbReference>
<comment type="similarity">
    <text evidence="2">Belongs to the zinc-containing alcohol dehydrogenase family.</text>
</comment>
<accession>A0AAJ1HV72</accession>
<name>A0AAJ1HV72_LIMMU</name>
<dbReference type="SUPFAM" id="SSF51735">
    <property type="entry name" value="NAD(P)-binding Rossmann-fold domains"/>
    <property type="match status" value="1"/>
</dbReference>
<protein>
    <submittedName>
        <fullName evidence="6">Zinc-binding dehydrogenase</fullName>
    </submittedName>
</protein>
<keyword evidence="4" id="KW-0862">Zinc</keyword>
<dbReference type="Proteomes" id="UP001220670">
    <property type="component" value="Unassembled WGS sequence"/>
</dbReference>
<dbReference type="GO" id="GO:0046872">
    <property type="term" value="F:metal ion binding"/>
    <property type="evidence" value="ECO:0007669"/>
    <property type="project" value="UniProtKB-KW"/>
</dbReference>
<feature type="domain" description="Alcohol dehydrogenase-like C-terminal" evidence="5">
    <location>
        <begin position="16"/>
        <end position="120"/>
    </location>
</feature>
<evidence type="ECO:0000313" key="7">
    <source>
        <dbReference type="Proteomes" id="UP001220670"/>
    </source>
</evidence>
<reference evidence="6" key="1">
    <citation type="submission" date="2023-01" db="EMBL/GenBank/DDBJ databases">
        <title>Genome analysis of 13 Lactobacillus isolated from gut of wild boar.</title>
        <authorList>
            <person name="Papp P."/>
            <person name="Libisch B."/>
            <person name="Nagy T."/>
            <person name="Olasz F."/>
        </authorList>
    </citation>
    <scope>NUCLEOTIDE SEQUENCE</scope>
    <source>
        <strain evidence="6">F146</strain>
    </source>
</reference>
<evidence type="ECO:0000259" key="5">
    <source>
        <dbReference type="Pfam" id="PF00107"/>
    </source>
</evidence>
<gene>
    <name evidence="6" type="ORF">PO250_07535</name>
</gene>
<comment type="caution">
    <text evidence="6">The sequence shown here is derived from an EMBL/GenBank/DDBJ whole genome shotgun (WGS) entry which is preliminary data.</text>
</comment>
<dbReference type="EMBL" id="JAQONE010000023">
    <property type="protein sequence ID" value="MDC2830147.1"/>
    <property type="molecule type" value="Genomic_DNA"/>
</dbReference>
<dbReference type="InterPro" id="IPR036291">
    <property type="entry name" value="NAD(P)-bd_dom_sf"/>
</dbReference>
<sequence length="167" mass="18329">MPKKITVAMDRDHVSRPKTVEVAKQYGATDIIDYHNGDIADQILELTNHVGVDKVLIAGGNAEHTFEQAVRMSKPGASIGNVAYLNGHDTVKINAGDWGVGMSNIKIDGEVMQSSRLRMEKSASLIMNGRLDPSLMITHTFHGFETKLAIRLLFNKTKEALRNGEVS</sequence>
<keyword evidence="3" id="KW-0479">Metal-binding</keyword>
<evidence type="ECO:0000256" key="3">
    <source>
        <dbReference type="ARBA" id="ARBA00022723"/>
    </source>
</evidence>
<dbReference type="Pfam" id="PF00107">
    <property type="entry name" value="ADH_zinc_N"/>
    <property type="match status" value="1"/>
</dbReference>
<evidence type="ECO:0000256" key="2">
    <source>
        <dbReference type="ARBA" id="ARBA00008072"/>
    </source>
</evidence>
<evidence type="ECO:0000313" key="6">
    <source>
        <dbReference type="EMBL" id="MDC2830147.1"/>
    </source>
</evidence>
<proteinExistence type="inferred from homology"/>
<dbReference type="AlphaFoldDB" id="A0AAJ1HV72"/>
<organism evidence="6 7">
    <name type="scientific">Limosilactobacillus mucosae</name>
    <name type="common">Lactobacillus mucosae</name>
    <dbReference type="NCBI Taxonomy" id="97478"/>
    <lineage>
        <taxon>Bacteria</taxon>
        <taxon>Bacillati</taxon>
        <taxon>Bacillota</taxon>
        <taxon>Bacilli</taxon>
        <taxon>Lactobacillales</taxon>
        <taxon>Lactobacillaceae</taxon>
        <taxon>Limosilactobacillus</taxon>
    </lineage>
</organism>
<dbReference type="PANTHER" id="PTHR42813">
    <property type="entry name" value="ZINC-TYPE ALCOHOL DEHYDROGENASE-LIKE"/>
    <property type="match status" value="1"/>
</dbReference>
<dbReference type="Gene3D" id="3.90.180.10">
    <property type="entry name" value="Medium-chain alcohol dehydrogenases, catalytic domain"/>
    <property type="match status" value="1"/>
</dbReference>
<evidence type="ECO:0000256" key="4">
    <source>
        <dbReference type="ARBA" id="ARBA00022833"/>
    </source>
</evidence>
<comment type="cofactor">
    <cofactor evidence="1">
        <name>Zn(2+)</name>
        <dbReference type="ChEBI" id="CHEBI:29105"/>
    </cofactor>
</comment>
<dbReference type="InterPro" id="IPR013149">
    <property type="entry name" value="ADH-like_C"/>
</dbReference>
<evidence type="ECO:0000256" key="1">
    <source>
        <dbReference type="ARBA" id="ARBA00001947"/>
    </source>
</evidence>
<dbReference type="PANTHER" id="PTHR42813:SF4">
    <property type="entry name" value="NADP-DEPENDENT ISOPROPANOL DEHYDROGENASE"/>
    <property type="match status" value="1"/>
</dbReference>